<accession>A0A1V1I011</accession>
<evidence type="ECO:0000313" key="1">
    <source>
        <dbReference type="EMBL" id="CED93535.1"/>
    </source>
</evidence>
<organism evidence="1 2">
    <name type="scientific">Romboutsia ilealis</name>
    <dbReference type="NCBI Taxonomy" id="1115758"/>
    <lineage>
        <taxon>Bacteria</taxon>
        <taxon>Bacillati</taxon>
        <taxon>Bacillota</taxon>
        <taxon>Clostridia</taxon>
        <taxon>Peptostreptococcales</taxon>
        <taxon>Peptostreptococcaceae</taxon>
        <taxon>Romboutsia</taxon>
    </lineage>
</organism>
<sequence length="282" mass="33100">MKRTILGLLSLGCILLMGCTQQKVDKVESLRDAYFQIAEKIVNKEEISSKYIKKLLNGYNYKKDEEFKIEGQNIDGSDYIQQPYIFTNGNESLNITYSNFNNEEQISPLYSLKDEKGETNLSILLPEIDDTKMRYMYIANRDNLKDHKKLLEKLDNNEGKWRDVYIKVIDNVCSTNDMDIEDIKNLLGVEYSVSEYPYDEKSSLGLNVVQYIFEADDEMFMVQYIKEKDKIFNVFYNDKNTNTINTVVDNKLIDEKKNLHTGILTYVEDFDKQRELLDYENN</sequence>
<dbReference type="KEGG" id="ril:CRIB_783"/>
<proteinExistence type="predicted"/>
<dbReference type="RefSeq" id="WP_180703242.1">
    <property type="nucleotide sequence ID" value="NZ_LN555523.1"/>
</dbReference>
<protein>
    <submittedName>
        <fullName evidence="1">Prokaryotic membrane lipoprotein lipid attachment site profile</fullName>
    </submittedName>
</protein>
<reference evidence="1 2" key="1">
    <citation type="submission" date="2014-04" db="EMBL/GenBank/DDBJ databases">
        <authorList>
            <person name="Hornung B.V."/>
        </authorList>
    </citation>
    <scope>NUCLEOTIDE SEQUENCE [LARGE SCALE GENOMIC DNA]</scope>
    <source>
        <strain evidence="1 2">CRIB</strain>
    </source>
</reference>
<keyword evidence="1" id="KW-0449">Lipoprotein</keyword>
<keyword evidence="2" id="KW-1185">Reference proteome</keyword>
<name>A0A1V1I011_9FIRM</name>
<dbReference type="GeneID" id="82204965"/>
<dbReference type="PROSITE" id="PS51257">
    <property type="entry name" value="PROKAR_LIPOPROTEIN"/>
    <property type="match status" value="1"/>
</dbReference>
<evidence type="ECO:0000313" key="2">
    <source>
        <dbReference type="Proteomes" id="UP000245622"/>
    </source>
</evidence>
<dbReference type="Proteomes" id="UP000245622">
    <property type="component" value="Chromosome 1"/>
</dbReference>
<gene>
    <name evidence="1" type="ORF">CRIB_783</name>
</gene>
<dbReference type="EMBL" id="LN555523">
    <property type="protein sequence ID" value="CED93535.1"/>
    <property type="molecule type" value="Genomic_DNA"/>
</dbReference>
<dbReference type="AlphaFoldDB" id="A0A1V1I011"/>